<evidence type="ECO:0000256" key="2">
    <source>
        <dbReference type="ARBA" id="ARBA00022529"/>
    </source>
</evidence>
<proteinExistence type="inferred from homology"/>
<dbReference type="GO" id="GO:0003796">
    <property type="term" value="F:lysozyme activity"/>
    <property type="evidence" value="ECO:0007669"/>
    <property type="project" value="UniProtKB-EC"/>
</dbReference>
<dbReference type="EMBL" id="CP043420">
    <property type="protein sequence ID" value="QEL10863.1"/>
    <property type="molecule type" value="Genomic_DNA"/>
</dbReference>
<keyword evidence="2 7" id="KW-0929">Antimicrobial</keyword>
<reference evidence="8 9" key="1">
    <citation type="submission" date="2019-08" db="EMBL/GenBank/DDBJ databases">
        <title>Complete genome sequence of Kushneria sp. YCWA18, a halophilic phosphate-solubilizing bacterium isolated from Daqiao saltern in China.</title>
        <authorList>
            <person name="Du G.-X."/>
            <person name="Qu L.-Y."/>
        </authorList>
    </citation>
    <scope>NUCLEOTIDE SEQUENCE [LARGE SCALE GENOMIC DNA]</scope>
    <source>
        <strain evidence="8 9">YCWA18</strain>
    </source>
</reference>
<protein>
    <recommendedName>
        <fullName evidence="7">Lysozyme</fullName>
        <ecNumber evidence="7">3.2.1.17</ecNumber>
    </recommendedName>
</protein>
<comment type="similarity">
    <text evidence="7">Belongs to the glycosyl hydrolase 24 family.</text>
</comment>
<dbReference type="STRING" id="657387.BH688_03035"/>
<evidence type="ECO:0000313" key="8">
    <source>
        <dbReference type="EMBL" id="QEL10863.1"/>
    </source>
</evidence>
<dbReference type="AlphaFoldDB" id="A0A1S1NZ32"/>
<dbReference type="InterPro" id="IPR023347">
    <property type="entry name" value="Lysozyme_dom_sf"/>
</dbReference>
<dbReference type="OrthoDB" id="8141296at2"/>
<dbReference type="GO" id="GO:0009253">
    <property type="term" value="P:peptidoglycan catabolic process"/>
    <property type="evidence" value="ECO:0007669"/>
    <property type="project" value="InterPro"/>
</dbReference>
<dbReference type="EC" id="3.2.1.17" evidence="7"/>
<dbReference type="PANTHER" id="PTHR38107:SF3">
    <property type="entry name" value="LYSOZYME RRRD-RELATED"/>
    <property type="match status" value="1"/>
</dbReference>
<evidence type="ECO:0000256" key="6">
    <source>
        <dbReference type="ARBA" id="ARBA00023295"/>
    </source>
</evidence>
<keyword evidence="5" id="KW-1035">Host cytoplasm</keyword>
<dbReference type="Proteomes" id="UP000322553">
    <property type="component" value="Chromosome"/>
</dbReference>
<keyword evidence="4 7" id="KW-0378">Hydrolase</keyword>
<dbReference type="HAMAP" id="MF_04110">
    <property type="entry name" value="ENDOLYSIN_T4"/>
    <property type="match status" value="1"/>
</dbReference>
<dbReference type="GO" id="GO:0042742">
    <property type="term" value="P:defense response to bacterium"/>
    <property type="evidence" value="ECO:0007669"/>
    <property type="project" value="UniProtKB-KW"/>
</dbReference>
<dbReference type="CDD" id="cd00737">
    <property type="entry name" value="lyz_endolysin_autolysin"/>
    <property type="match status" value="1"/>
</dbReference>
<evidence type="ECO:0000256" key="4">
    <source>
        <dbReference type="ARBA" id="ARBA00022801"/>
    </source>
</evidence>
<dbReference type="InterPro" id="IPR002196">
    <property type="entry name" value="Glyco_hydro_24"/>
</dbReference>
<dbReference type="Gene3D" id="1.10.530.40">
    <property type="match status" value="1"/>
</dbReference>
<evidence type="ECO:0000256" key="1">
    <source>
        <dbReference type="ARBA" id="ARBA00000632"/>
    </source>
</evidence>
<accession>A0A1S1NZ32</accession>
<organism evidence="8 9">
    <name type="scientific">Kushneria phosphatilytica</name>
    <dbReference type="NCBI Taxonomy" id="657387"/>
    <lineage>
        <taxon>Bacteria</taxon>
        <taxon>Pseudomonadati</taxon>
        <taxon>Pseudomonadota</taxon>
        <taxon>Gammaproteobacteria</taxon>
        <taxon>Oceanospirillales</taxon>
        <taxon>Halomonadaceae</taxon>
        <taxon>Kushneria</taxon>
    </lineage>
</organism>
<dbReference type="Pfam" id="PF00959">
    <property type="entry name" value="Phage_lysozyme"/>
    <property type="match status" value="1"/>
</dbReference>
<keyword evidence="9" id="KW-1185">Reference proteome</keyword>
<dbReference type="InterPro" id="IPR033907">
    <property type="entry name" value="Endolysin_autolysin"/>
</dbReference>
<sequence length="167" mass="18783">MHTSSRGLDLIENAEGLSLTAYRDSVGVWTIGYGHTLGVRAGQQITETRAIELLRKDVKRFESKVSRLVTVELNQNQFDALVSFTYNLGCGSLRTSTLLEHLNEGEYDRAAAEFDRWVYAGGQKLRGLIKRRAAERKLFETPVDHAMPPCWLSEVAFVSRATEGQYT</sequence>
<comment type="catalytic activity">
    <reaction evidence="1 7">
        <text>Hydrolysis of (1-&gt;4)-beta-linkages between N-acetylmuramic acid and N-acetyl-D-glucosamine residues in a peptidoglycan and between N-acetyl-D-glucosamine residues in chitodextrins.</text>
        <dbReference type="EC" id="3.2.1.17"/>
    </reaction>
</comment>
<dbReference type="GO" id="GO:0031640">
    <property type="term" value="P:killing of cells of another organism"/>
    <property type="evidence" value="ECO:0007669"/>
    <property type="project" value="UniProtKB-KW"/>
</dbReference>
<evidence type="ECO:0000313" key="9">
    <source>
        <dbReference type="Proteomes" id="UP000322553"/>
    </source>
</evidence>
<evidence type="ECO:0000256" key="5">
    <source>
        <dbReference type="ARBA" id="ARBA00023200"/>
    </source>
</evidence>
<evidence type="ECO:0000256" key="7">
    <source>
        <dbReference type="RuleBase" id="RU003788"/>
    </source>
</evidence>
<gene>
    <name evidence="8" type="ORF">FY550_06805</name>
</gene>
<name>A0A1S1NZ32_9GAMM</name>
<dbReference type="PANTHER" id="PTHR38107">
    <property type="match status" value="1"/>
</dbReference>
<dbReference type="KEGG" id="kuy:FY550_06805"/>
<dbReference type="InterPro" id="IPR023346">
    <property type="entry name" value="Lysozyme-like_dom_sf"/>
</dbReference>
<dbReference type="GO" id="GO:0016998">
    <property type="term" value="P:cell wall macromolecule catabolic process"/>
    <property type="evidence" value="ECO:0007669"/>
    <property type="project" value="InterPro"/>
</dbReference>
<keyword evidence="6 7" id="KW-0326">Glycosidase</keyword>
<keyword evidence="3 7" id="KW-0081">Bacteriolytic enzyme</keyword>
<evidence type="ECO:0000256" key="3">
    <source>
        <dbReference type="ARBA" id="ARBA00022638"/>
    </source>
</evidence>
<dbReference type="SUPFAM" id="SSF53955">
    <property type="entry name" value="Lysozyme-like"/>
    <property type="match status" value="1"/>
</dbReference>
<dbReference type="RefSeq" id="WP_070977083.1">
    <property type="nucleotide sequence ID" value="NZ_CP043420.1"/>
</dbReference>
<dbReference type="InterPro" id="IPR051018">
    <property type="entry name" value="Bacteriophage_GH24"/>
</dbReference>
<dbReference type="InterPro" id="IPR034690">
    <property type="entry name" value="Endolysin_T4_type"/>
</dbReference>